<keyword evidence="3" id="KW-1185">Reference proteome</keyword>
<proteinExistence type="predicted"/>
<sequence>MFAKILATWQMLGYQLQLLGKHGVNIGCARRLKRDFSSVERGPTFAEKDLAGIVALSKKLSNWSINDLGGQIIRLIAVYYIEDVSFNFRYVHRNSAAGQFRSTNKPSTGQGFTRCHFNKTTMNSAFQKQLSDIVKTIRSIPFDTTVEAVKNKPSDVEAKHCFGNKSLLSQEFDKAEVLMPKVREMPLYKTFMKKVEYVREMETKEDDAIDEEEDDDMEQEVPPTAKYQTKMGPPQIRIPARKVSSKGKEREKEPERIKPRYRQVKVVITKKRYAQNVPSPLKDKGKTEAETPSKGKGKAKETPSKDTTTPKKQSKPIPYVIPCAECLSDVKKEGPLCCVKEFDNPRGTSCIPCQRKQARCYWRSSETRKALLKHQWTEDSWAPPSKEEIEKMDLQELLATRVKCAEMSLVAAETLWDLSKIQKKKLST</sequence>
<organism evidence="3">
    <name type="scientific">Serpula lacrymans var. lacrymans (strain S7.3)</name>
    <name type="common">Dry rot fungus</name>
    <dbReference type="NCBI Taxonomy" id="936435"/>
    <lineage>
        <taxon>Eukaryota</taxon>
        <taxon>Fungi</taxon>
        <taxon>Dikarya</taxon>
        <taxon>Basidiomycota</taxon>
        <taxon>Agaricomycotina</taxon>
        <taxon>Agaricomycetes</taxon>
        <taxon>Agaricomycetidae</taxon>
        <taxon>Boletales</taxon>
        <taxon>Coniophorineae</taxon>
        <taxon>Serpulaceae</taxon>
        <taxon>Serpula</taxon>
    </lineage>
</organism>
<feature type="compositionally biased region" description="Basic and acidic residues" evidence="1">
    <location>
        <begin position="246"/>
        <end position="258"/>
    </location>
</feature>
<evidence type="ECO:0000256" key="1">
    <source>
        <dbReference type="SAM" id="MobiDB-lite"/>
    </source>
</evidence>
<feature type="compositionally biased region" description="Basic residues" evidence="1">
    <location>
        <begin position="259"/>
        <end position="273"/>
    </location>
</feature>
<dbReference type="EMBL" id="GL945492">
    <property type="protein sequence ID" value="EGN93508.1"/>
    <property type="molecule type" value="Genomic_DNA"/>
</dbReference>
<feature type="compositionally biased region" description="Basic and acidic residues" evidence="1">
    <location>
        <begin position="281"/>
        <end position="304"/>
    </location>
</feature>
<dbReference type="Proteomes" id="UP000008063">
    <property type="component" value="Unassembled WGS sequence"/>
</dbReference>
<feature type="region of interest" description="Disordered" evidence="1">
    <location>
        <begin position="205"/>
        <end position="314"/>
    </location>
</feature>
<name>F8QED3_SERL3</name>
<accession>F8QED3</accession>
<dbReference type="HOGENOM" id="CLU_052712_0_0_1"/>
<evidence type="ECO:0000313" key="2">
    <source>
        <dbReference type="EMBL" id="EGN93508.1"/>
    </source>
</evidence>
<dbReference type="InParanoid" id="F8QED3"/>
<gene>
    <name evidence="2" type="ORF">SERLA73DRAFT_156416</name>
</gene>
<reference evidence="3" key="1">
    <citation type="journal article" date="2011" name="Science">
        <title>The plant cell wall-decomposing machinery underlies the functional diversity of forest fungi.</title>
        <authorList>
            <person name="Eastwood D.C."/>
            <person name="Floudas D."/>
            <person name="Binder M."/>
            <person name="Majcherczyk A."/>
            <person name="Schneider P."/>
            <person name="Aerts A."/>
            <person name="Asiegbu F.O."/>
            <person name="Baker S.E."/>
            <person name="Barry K."/>
            <person name="Bendiksby M."/>
            <person name="Blumentritt M."/>
            <person name="Coutinho P.M."/>
            <person name="Cullen D."/>
            <person name="de Vries R.P."/>
            <person name="Gathman A."/>
            <person name="Goodell B."/>
            <person name="Henrissat B."/>
            <person name="Ihrmark K."/>
            <person name="Kauserud H."/>
            <person name="Kohler A."/>
            <person name="LaButti K."/>
            <person name="Lapidus A."/>
            <person name="Lavin J.L."/>
            <person name="Lee Y.-H."/>
            <person name="Lindquist E."/>
            <person name="Lilly W."/>
            <person name="Lucas S."/>
            <person name="Morin E."/>
            <person name="Murat C."/>
            <person name="Oguiza J.A."/>
            <person name="Park J."/>
            <person name="Pisabarro A.G."/>
            <person name="Riley R."/>
            <person name="Rosling A."/>
            <person name="Salamov A."/>
            <person name="Schmidt O."/>
            <person name="Schmutz J."/>
            <person name="Skrede I."/>
            <person name="Stenlid J."/>
            <person name="Wiebenga A."/>
            <person name="Xie X."/>
            <person name="Kuees U."/>
            <person name="Hibbett D.S."/>
            <person name="Hoffmeister D."/>
            <person name="Hoegberg N."/>
            <person name="Martin F."/>
            <person name="Grigoriev I.V."/>
            <person name="Watkinson S.C."/>
        </authorList>
    </citation>
    <scope>NUCLEOTIDE SEQUENCE [LARGE SCALE GENOMIC DNA]</scope>
    <source>
        <strain evidence="3">strain S7.3</strain>
    </source>
</reference>
<protein>
    <submittedName>
        <fullName evidence="2">Uncharacterized protein</fullName>
    </submittedName>
</protein>
<dbReference type="AlphaFoldDB" id="F8QED3"/>
<evidence type="ECO:0000313" key="3">
    <source>
        <dbReference type="Proteomes" id="UP000008063"/>
    </source>
</evidence>
<feature type="compositionally biased region" description="Acidic residues" evidence="1">
    <location>
        <begin position="205"/>
        <end position="219"/>
    </location>
</feature>